<sequence>MKAAHSCHESSARISTLKLKLAVAAPKQIRAHRAISLVKRWRVRERGRAIAMPRELSANF</sequence>
<name>A0A1N7RY40_9BURK</name>
<dbReference type="AlphaFoldDB" id="A0A1N7RY40"/>
<keyword evidence="2" id="KW-1185">Reference proteome</keyword>
<dbReference type="EMBL" id="CYGX02000024">
    <property type="protein sequence ID" value="SIT40033.1"/>
    <property type="molecule type" value="Genomic_DNA"/>
</dbReference>
<organism evidence="1 2">
    <name type="scientific">Paraburkholderia ribeironis</name>
    <dbReference type="NCBI Taxonomy" id="1247936"/>
    <lineage>
        <taxon>Bacteria</taxon>
        <taxon>Pseudomonadati</taxon>
        <taxon>Pseudomonadota</taxon>
        <taxon>Betaproteobacteria</taxon>
        <taxon>Burkholderiales</taxon>
        <taxon>Burkholderiaceae</taxon>
        <taxon>Paraburkholderia</taxon>
    </lineage>
</organism>
<protein>
    <submittedName>
        <fullName evidence="1">Uncharacterized protein</fullName>
    </submittedName>
</protein>
<dbReference type="Proteomes" id="UP000187012">
    <property type="component" value="Unassembled WGS sequence"/>
</dbReference>
<reference evidence="1 2" key="1">
    <citation type="submission" date="2016-12" db="EMBL/GenBank/DDBJ databases">
        <authorList>
            <person name="Song W.-J."/>
            <person name="Kurnit D.M."/>
        </authorList>
    </citation>
    <scope>NUCLEOTIDE SEQUENCE [LARGE SCALE GENOMIC DNA]</scope>
    <source>
        <strain evidence="1 2">STM7296</strain>
    </source>
</reference>
<accession>A0A1N7RY40</accession>
<evidence type="ECO:0000313" key="2">
    <source>
        <dbReference type="Proteomes" id="UP000187012"/>
    </source>
</evidence>
<gene>
    <name evidence="1" type="ORF">BN2475_240032</name>
</gene>
<proteinExistence type="predicted"/>
<evidence type="ECO:0000313" key="1">
    <source>
        <dbReference type="EMBL" id="SIT40033.1"/>
    </source>
</evidence>